<keyword evidence="8" id="KW-1185">Reference proteome</keyword>
<dbReference type="InterPro" id="IPR006221">
    <property type="entry name" value="TrpG/PapA_dom"/>
</dbReference>
<keyword evidence="3" id="KW-0456">Lyase</keyword>
<dbReference type="Pfam" id="PF00425">
    <property type="entry name" value="Chorismate_bind"/>
    <property type="match status" value="1"/>
</dbReference>
<reference evidence="7 8" key="1">
    <citation type="submission" date="2023-06" db="EMBL/GenBank/DDBJ databases">
        <title>Microbacterium sp. nov., isolated from a waste landfill.</title>
        <authorList>
            <person name="Wen W."/>
        </authorList>
    </citation>
    <scope>NUCLEOTIDE SEQUENCE [LARGE SCALE GENOMIC DNA]</scope>
    <source>
        <strain evidence="7 8">ASV49</strain>
    </source>
</reference>
<dbReference type="PANTHER" id="PTHR11236:SF49">
    <property type="entry name" value="ANTHRANILATE SYNTHASE COMPONENT 1"/>
    <property type="match status" value="1"/>
</dbReference>
<dbReference type="Pfam" id="PF00117">
    <property type="entry name" value="GATase"/>
    <property type="match status" value="1"/>
</dbReference>
<evidence type="ECO:0000256" key="1">
    <source>
        <dbReference type="ARBA" id="ARBA00012266"/>
    </source>
</evidence>
<dbReference type="CDD" id="cd01743">
    <property type="entry name" value="GATase1_Anthranilate_Synthase"/>
    <property type="match status" value="1"/>
</dbReference>
<evidence type="ECO:0000259" key="6">
    <source>
        <dbReference type="Pfam" id="PF00425"/>
    </source>
</evidence>
<dbReference type="Gene3D" id="3.60.120.10">
    <property type="entry name" value="Anthranilate synthase"/>
    <property type="match status" value="1"/>
</dbReference>
<gene>
    <name evidence="7" type="ORF">QSV35_17425</name>
</gene>
<dbReference type="PROSITE" id="PS51273">
    <property type="entry name" value="GATASE_TYPE_1"/>
    <property type="match status" value="1"/>
</dbReference>
<dbReference type="PANTHER" id="PTHR11236">
    <property type="entry name" value="AMINOBENZOATE/ANTHRANILATE SYNTHASE"/>
    <property type="match status" value="1"/>
</dbReference>
<dbReference type="PRINTS" id="PR00096">
    <property type="entry name" value="GATASE"/>
</dbReference>
<comment type="caution">
    <text evidence="7">The sequence shown here is derived from an EMBL/GenBank/DDBJ whole genome shotgun (WGS) entry which is preliminary data.</text>
</comment>
<feature type="domain" description="Glutamine amidotransferase" evidence="5">
    <location>
        <begin position="454"/>
        <end position="630"/>
    </location>
</feature>
<organism evidence="7 8">
    <name type="scientific">Microbacterium candidum</name>
    <dbReference type="NCBI Taxonomy" id="3041922"/>
    <lineage>
        <taxon>Bacteria</taxon>
        <taxon>Bacillati</taxon>
        <taxon>Actinomycetota</taxon>
        <taxon>Actinomycetes</taxon>
        <taxon>Micrococcales</taxon>
        <taxon>Microbacteriaceae</taxon>
        <taxon>Microbacterium</taxon>
    </lineage>
</organism>
<evidence type="ECO:0000256" key="2">
    <source>
        <dbReference type="ARBA" id="ARBA00022962"/>
    </source>
</evidence>
<evidence type="ECO:0000256" key="3">
    <source>
        <dbReference type="ARBA" id="ARBA00023239"/>
    </source>
</evidence>
<accession>A0ABT7N360</accession>
<evidence type="ECO:0000313" key="8">
    <source>
        <dbReference type="Proteomes" id="UP001235064"/>
    </source>
</evidence>
<dbReference type="SUPFAM" id="SSF56322">
    <property type="entry name" value="ADC synthase"/>
    <property type="match status" value="1"/>
</dbReference>
<dbReference type="Gene3D" id="3.40.50.880">
    <property type="match status" value="1"/>
</dbReference>
<dbReference type="InterPro" id="IPR019999">
    <property type="entry name" value="Anth_synth_I-like"/>
</dbReference>
<evidence type="ECO:0000256" key="4">
    <source>
        <dbReference type="ARBA" id="ARBA00047683"/>
    </source>
</evidence>
<dbReference type="InterPro" id="IPR005801">
    <property type="entry name" value="ADC_synthase"/>
</dbReference>
<feature type="domain" description="Chorismate-utilising enzyme C-terminal" evidence="6">
    <location>
        <begin position="117"/>
        <end position="379"/>
    </location>
</feature>
<dbReference type="InterPro" id="IPR015890">
    <property type="entry name" value="Chorismate_C"/>
</dbReference>
<dbReference type="RefSeq" id="WP_286290117.1">
    <property type="nucleotide sequence ID" value="NZ_JASXSZ010000006.1"/>
</dbReference>
<dbReference type="EMBL" id="JASXSZ010000006">
    <property type="protein sequence ID" value="MDL9981116.1"/>
    <property type="molecule type" value="Genomic_DNA"/>
</dbReference>
<sequence length="637" mass="68084">MTLTDLVASDAPFALIARDPDTVELLTGDVVDVELLADIPLIDPSTSSETAGTPREVLALVPYRQVRERGFASHDDAAPLRCLVVSSHVSLPRVEVLAQLPTAPIPLADPGFDIGDEEYAEIVRRVIADEIGRGEGANFVIRRDFTAGVDADPRVAALTWFRALLEHERGAYWTFAVITPGHIAVGASPEAHVSARDGVVTMNPISGTFRHPAGGATAETLTEFLESTKETEELFMVVDEELKMMSAVCSDGGRITGPHLKEMSRLTHTEYMLRGRSRLDPRDILRETMFAPTVTGSPMQNACTVIARHETSPRGYYSGVAALFTPRDTLAVGEPTHDLDAPILIRTAYLVDGRLRVPVGATLVRHSDPYGEVGETHGKAAGVLGAIGAVARDTAAERHEAELDEDAPSGHRALLGDDPEIARLLASRNARLAAFWLNPQDADGSGPFAGRTALVVDAEDRFTTMLAHQLRHLGLDVRIAPWAEVADADIDAVDLVVAGPGPGDPRDSSSARIRRMREVVARRRSAGAPLLAVCLSHQILADSFGIDLAPLDAPHQGLQKTVDVFGIPASIGFYNTFTARVSPGTTQVGEAEVAADATGDVYALRGPGFASVQGHLESILSRDGMTTLERLTAHALA</sequence>
<evidence type="ECO:0000259" key="5">
    <source>
        <dbReference type="Pfam" id="PF00117"/>
    </source>
</evidence>
<comment type="catalytic activity">
    <reaction evidence="4">
        <text>chorismate + L-glutamine = anthranilate + pyruvate + L-glutamate + H(+)</text>
        <dbReference type="Rhea" id="RHEA:21732"/>
        <dbReference type="ChEBI" id="CHEBI:15361"/>
        <dbReference type="ChEBI" id="CHEBI:15378"/>
        <dbReference type="ChEBI" id="CHEBI:16567"/>
        <dbReference type="ChEBI" id="CHEBI:29748"/>
        <dbReference type="ChEBI" id="CHEBI:29985"/>
        <dbReference type="ChEBI" id="CHEBI:58359"/>
        <dbReference type="EC" id="4.1.3.27"/>
    </reaction>
</comment>
<protein>
    <recommendedName>
        <fullName evidence="1">anthranilate synthase</fullName>
        <ecNumber evidence="1">4.1.3.27</ecNumber>
    </recommendedName>
</protein>
<dbReference type="Proteomes" id="UP001235064">
    <property type="component" value="Unassembled WGS sequence"/>
</dbReference>
<keyword evidence="2" id="KW-0315">Glutamine amidotransferase</keyword>
<dbReference type="InterPro" id="IPR029062">
    <property type="entry name" value="Class_I_gatase-like"/>
</dbReference>
<dbReference type="InterPro" id="IPR017926">
    <property type="entry name" value="GATASE"/>
</dbReference>
<evidence type="ECO:0000313" key="7">
    <source>
        <dbReference type="EMBL" id="MDL9981116.1"/>
    </source>
</evidence>
<name>A0ABT7N360_9MICO</name>
<dbReference type="EC" id="4.1.3.27" evidence="1"/>
<dbReference type="SUPFAM" id="SSF52317">
    <property type="entry name" value="Class I glutamine amidotransferase-like"/>
    <property type="match status" value="1"/>
</dbReference>
<proteinExistence type="predicted"/>